<reference evidence="1 2" key="1">
    <citation type="submission" date="2024-11" db="EMBL/GenBank/DDBJ databases">
        <title>Chromosome-level genome assembly of the freshwater bivalve Anodonta woodiana.</title>
        <authorList>
            <person name="Chen X."/>
        </authorList>
    </citation>
    <scope>NUCLEOTIDE SEQUENCE [LARGE SCALE GENOMIC DNA]</scope>
    <source>
        <strain evidence="1">MN2024</strain>
        <tissue evidence="1">Gills</tissue>
    </source>
</reference>
<gene>
    <name evidence="1" type="ORF">ACJMK2_014017</name>
</gene>
<evidence type="ECO:0000313" key="2">
    <source>
        <dbReference type="Proteomes" id="UP001634394"/>
    </source>
</evidence>
<evidence type="ECO:0000313" key="1">
    <source>
        <dbReference type="EMBL" id="KAL3854768.1"/>
    </source>
</evidence>
<comment type="caution">
    <text evidence="1">The sequence shown here is derived from an EMBL/GenBank/DDBJ whole genome shotgun (WGS) entry which is preliminary data.</text>
</comment>
<dbReference type="EMBL" id="JBJQND010000014">
    <property type="protein sequence ID" value="KAL3854768.1"/>
    <property type="molecule type" value="Genomic_DNA"/>
</dbReference>
<dbReference type="Proteomes" id="UP001634394">
    <property type="component" value="Unassembled WGS sequence"/>
</dbReference>
<dbReference type="AlphaFoldDB" id="A0ABD3V1U9"/>
<sequence length="165" mass="19228">MPIFSTLHILNINNSNLHRSKVHNNWQLTHSHVCKCRWPEDGEITTFFHTCSKIPNVPKGKKGKDSTWPTPQQKFNFKKKNQYLILFNALSEKEKDFLNTYLHILEARAVPATVVNPFWNECVNKLNKYCGVMCLSMYQKVKNIFPVGVAQEIETDTFSFIKETH</sequence>
<protein>
    <submittedName>
        <fullName evidence="1">Uncharacterized protein</fullName>
    </submittedName>
</protein>
<name>A0ABD3V1U9_SINWO</name>
<accession>A0ABD3V1U9</accession>
<keyword evidence="2" id="KW-1185">Reference proteome</keyword>
<organism evidence="1 2">
    <name type="scientific">Sinanodonta woodiana</name>
    <name type="common">Chinese pond mussel</name>
    <name type="synonym">Anodonta woodiana</name>
    <dbReference type="NCBI Taxonomy" id="1069815"/>
    <lineage>
        <taxon>Eukaryota</taxon>
        <taxon>Metazoa</taxon>
        <taxon>Spiralia</taxon>
        <taxon>Lophotrochozoa</taxon>
        <taxon>Mollusca</taxon>
        <taxon>Bivalvia</taxon>
        <taxon>Autobranchia</taxon>
        <taxon>Heteroconchia</taxon>
        <taxon>Palaeoheterodonta</taxon>
        <taxon>Unionida</taxon>
        <taxon>Unionoidea</taxon>
        <taxon>Unionidae</taxon>
        <taxon>Unioninae</taxon>
        <taxon>Sinanodonta</taxon>
    </lineage>
</organism>
<proteinExistence type="predicted"/>